<sequence length="263" mass="29624">MMSEVEPLDIEILSPTGKKSEKNAHKRCTTKTTLLVIIFLLVVLCLIFVLLYVLERVSNSSGGNAIPTTKPQPCSAYCFTQTCIASSDKIISSMNFSADPCDNFYNYACGGWERDNDIPDTESSWGQFDILNLANDNVLKKLVKDPKTKLIYKDNAAVQKAFKYYETCMNRSRINDQGAQPLIDLIADYHSWNVTGNGTWREESWNFTTAMIAIQRKWYANPFFAISTGADYYNSTVNVIELDQSGLGMTKDNYLNNGTDDEK</sequence>
<comment type="caution">
    <text evidence="2">The sequence shown here is derived from an EMBL/GenBank/DDBJ whole genome shotgun (WGS) entry which is preliminary data.</text>
</comment>
<evidence type="ECO:0000313" key="2">
    <source>
        <dbReference type="EMBL" id="CAB3992486.1"/>
    </source>
</evidence>
<dbReference type="GO" id="GO:0004222">
    <property type="term" value="F:metalloendopeptidase activity"/>
    <property type="evidence" value="ECO:0007669"/>
    <property type="project" value="InterPro"/>
</dbReference>
<organism evidence="2 3">
    <name type="scientific">Paramuricea clavata</name>
    <name type="common">Red gorgonian</name>
    <name type="synonym">Violescent sea-whip</name>
    <dbReference type="NCBI Taxonomy" id="317549"/>
    <lineage>
        <taxon>Eukaryota</taxon>
        <taxon>Metazoa</taxon>
        <taxon>Cnidaria</taxon>
        <taxon>Anthozoa</taxon>
        <taxon>Octocorallia</taxon>
        <taxon>Malacalcyonacea</taxon>
        <taxon>Plexauridae</taxon>
        <taxon>Paramuricea</taxon>
    </lineage>
</organism>
<dbReference type="GO" id="GO:0016485">
    <property type="term" value="P:protein processing"/>
    <property type="evidence" value="ECO:0007669"/>
    <property type="project" value="TreeGrafter"/>
</dbReference>
<protein>
    <submittedName>
        <fullName evidence="2">Endothelin-converting enzyme homolog isoform X1</fullName>
    </submittedName>
</protein>
<evidence type="ECO:0000313" key="3">
    <source>
        <dbReference type="Proteomes" id="UP001152795"/>
    </source>
</evidence>
<dbReference type="EMBL" id="CACRXK020002061">
    <property type="protein sequence ID" value="CAB3992486.1"/>
    <property type="molecule type" value="Genomic_DNA"/>
</dbReference>
<dbReference type="GO" id="GO:0005886">
    <property type="term" value="C:plasma membrane"/>
    <property type="evidence" value="ECO:0007669"/>
    <property type="project" value="TreeGrafter"/>
</dbReference>
<proteinExistence type="predicted"/>
<accession>A0A6S7GS05</accession>
<dbReference type="AlphaFoldDB" id="A0A6S7GS05"/>
<keyword evidence="3" id="KW-1185">Reference proteome</keyword>
<dbReference type="PANTHER" id="PTHR11733:SF240">
    <property type="entry name" value="GH14155P-RELATED"/>
    <property type="match status" value="1"/>
</dbReference>
<dbReference type="PANTHER" id="PTHR11733">
    <property type="entry name" value="ZINC METALLOPROTEASE FAMILY M13 NEPRILYSIN-RELATED"/>
    <property type="match status" value="1"/>
</dbReference>
<gene>
    <name evidence="2" type="ORF">PACLA_8A075588</name>
</gene>
<name>A0A6S7GS05_PARCT</name>
<dbReference type="InterPro" id="IPR000718">
    <property type="entry name" value="Peptidase_M13"/>
</dbReference>
<dbReference type="Gene3D" id="1.10.1380.10">
    <property type="entry name" value="Neutral endopeptidase , domain2"/>
    <property type="match status" value="1"/>
</dbReference>
<dbReference type="InterPro" id="IPR042089">
    <property type="entry name" value="Peptidase_M13_dom_2"/>
</dbReference>
<feature type="non-terminal residue" evidence="2">
    <location>
        <position position="1"/>
    </location>
</feature>
<dbReference type="OrthoDB" id="6475849at2759"/>
<dbReference type="InterPro" id="IPR008753">
    <property type="entry name" value="Peptidase_M13_N"/>
</dbReference>
<feature type="domain" description="Peptidase M13 N-terminal" evidence="1">
    <location>
        <begin position="100"/>
        <end position="260"/>
    </location>
</feature>
<dbReference type="Pfam" id="PF05649">
    <property type="entry name" value="Peptidase_M13_N"/>
    <property type="match status" value="1"/>
</dbReference>
<dbReference type="SUPFAM" id="SSF55486">
    <property type="entry name" value="Metalloproteases ('zincins'), catalytic domain"/>
    <property type="match status" value="1"/>
</dbReference>
<evidence type="ECO:0000259" key="1">
    <source>
        <dbReference type="Pfam" id="PF05649"/>
    </source>
</evidence>
<dbReference type="Proteomes" id="UP001152795">
    <property type="component" value="Unassembled WGS sequence"/>
</dbReference>
<dbReference type="PROSITE" id="PS51885">
    <property type="entry name" value="NEPRILYSIN"/>
    <property type="match status" value="1"/>
</dbReference>
<reference evidence="2" key="1">
    <citation type="submission" date="2020-04" db="EMBL/GenBank/DDBJ databases">
        <authorList>
            <person name="Alioto T."/>
            <person name="Alioto T."/>
            <person name="Gomez Garrido J."/>
        </authorList>
    </citation>
    <scope>NUCLEOTIDE SEQUENCE</scope>
    <source>
        <strain evidence="2">A484AB</strain>
    </source>
</reference>